<dbReference type="EMBL" id="CAJVPY010053003">
    <property type="protein sequence ID" value="CAG8815762.1"/>
    <property type="molecule type" value="Genomic_DNA"/>
</dbReference>
<reference evidence="1" key="1">
    <citation type="submission" date="2021-06" db="EMBL/GenBank/DDBJ databases">
        <authorList>
            <person name="Kallberg Y."/>
            <person name="Tangrot J."/>
            <person name="Rosling A."/>
        </authorList>
    </citation>
    <scope>NUCLEOTIDE SEQUENCE</scope>
    <source>
        <strain evidence="1">MA453B</strain>
    </source>
</reference>
<dbReference type="AlphaFoldDB" id="A0A9N9PFN7"/>
<protein>
    <submittedName>
        <fullName evidence="1">19128_t:CDS:1</fullName>
    </submittedName>
</protein>
<dbReference type="Proteomes" id="UP000789405">
    <property type="component" value="Unassembled WGS sequence"/>
</dbReference>
<proteinExistence type="predicted"/>
<dbReference type="OrthoDB" id="2441296at2759"/>
<gene>
    <name evidence="1" type="ORF">DERYTH_LOCUS26161</name>
</gene>
<sequence>NVNNKILQTCKTVLSTLSHLQNCKFYHPGENNTIGCHGKIIRIQCQVNFIKLIPHNLNECPFVILICHGVYNHLLPPSAKIST</sequence>
<evidence type="ECO:0000313" key="2">
    <source>
        <dbReference type="Proteomes" id="UP000789405"/>
    </source>
</evidence>
<name>A0A9N9PFN7_9GLOM</name>
<comment type="caution">
    <text evidence="1">The sequence shown here is derived from an EMBL/GenBank/DDBJ whole genome shotgun (WGS) entry which is preliminary data.</text>
</comment>
<feature type="non-terminal residue" evidence="1">
    <location>
        <position position="1"/>
    </location>
</feature>
<feature type="non-terminal residue" evidence="1">
    <location>
        <position position="83"/>
    </location>
</feature>
<organism evidence="1 2">
    <name type="scientific">Dentiscutata erythropus</name>
    <dbReference type="NCBI Taxonomy" id="1348616"/>
    <lineage>
        <taxon>Eukaryota</taxon>
        <taxon>Fungi</taxon>
        <taxon>Fungi incertae sedis</taxon>
        <taxon>Mucoromycota</taxon>
        <taxon>Glomeromycotina</taxon>
        <taxon>Glomeromycetes</taxon>
        <taxon>Diversisporales</taxon>
        <taxon>Gigasporaceae</taxon>
        <taxon>Dentiscutata</taxon>
    </lineage>
</organism>
<evidence type="ECO:0000313" key="1">
    <source>
        <dbReference type="EMBL" id="CAG8815762.1"/>
    </source>
</evidence>
<keyword evidence="2" id="KW-1185">Reference proteome</keyword>
<accession>A0A9N9PFN7</accession>